<accession>A0AAP3E5Q5</accession>
<evidence type="ECO:0000256" key="1">
    <source>
        <dbReference type="SAM" id="Phobius"/>
    </source>
</evidence>
<keyword evidence="3" id="KW-1185">Reference proteome</keyword>
<keyword evidence="1" id="KW-0812">Transmembrane</keyword>
<dbReference type="Proteomes" id="UP001321047">
    <property type="component" value="Unassembled WGS sequence"/>
</dbReference>
<gene>
    <name evidence="2" type="ORF">OB919_06580</name>
</gene>
<dbReference type="EMBL" id="JAOPJZ010000003">
    <property type="protein sequence ID" value="MCU4751646.1"/>
    <property type="molecule type" value="Genomic_DNA"/>
</dbReference>
<feature type="transmembrane region" description="Helical" evidence="1">
    <location>
        <begin position="12"/>
        <end position="30"/>
    </location>
</feature>
<dbReference type="Pfam" id="PF23954">
    <property type="entry name" value="DUF7283"/>
    <property type="match status" value="1"/>
</dbReference>
<reference evidence="2 3" key="1">
    <citation type="submission" date="2022-09" db="EMBL/GenBank/DDBJ databases">
        <title>Enrichment on poylsaccharides allowed isolation of novel metabolic and taxonomic groups of Haloarchaea.</title>
        <authorList>
            <person name="Sorokin D.Y."/>
            <person name="Elcheninov A.G."/>
            <person name="Khizhniak T.V."/>
            <person name="Kolganova T.V."/>
            <person name="Kublanov I.V."/>
        </authorList>
    </citation>
    <scope>NUCLEOTIDE SEQUENCE [LARGE SCALE GENOMIC DNA]</scope>
    <source>
        <strain evidence="2 3">AArc-curdl1</strain>
    </source>
</reference>
<proteinExistence type="predicted"/>
<evidence type="ECO:0000313" key="2">
    <source>
        <dbReference type="EMBL" id="MCU4751646.1"/>
    </source>
</evidence>
<keyword evidence="1" id="KW-1133">Transmembrane helix</keyword>
<sequence>MDWEAPVDAWYVWMAVAIVSFAIAGVALGVPSGPPPDANQAANTIDRVAGSNYQASGSYAHDAESVKIDAKTITLRNEHGTAHASIAFGEMIPANGVAGLENVTYGTPYTVEYRDGTLPPERVFLEAVDTAYTPNHESWTTSNGELIVRMVRIDAAVLEGGRTSSSIRTTEPGWLADRWNGLHYDSAQDEYYVLLVAA</sequence>
<evidence type="ECO:0000313" key="3">
    <source>
        <dbReference type="Proteomes" id="UP001321047"/>
    </source>
</evidence>
<dbReference type="InterPro" id="IPR055707">
    <property type="entry name" value="DUF7283"/>
</dbReference>
<protein>
    <submittedName>
        <fullName evidence="2">Uncharacterized protein</fullName>
    </submittedName>
</protein>
<dbReference type="AlphaFoldDB" id="A0AAP3E5Q5"/>
<organism evidence="2 3">
    <name type="scientific">Natronosalvus hydrolyticus</name>
    <dbReference type="NCBI Taxonomy" id="2979988"/>
    <lineage>
        <taxon>Archaea</taxon>
        <taxon>Methanobacteriati</taxon>
        <taxon>Methanobacteriota</taxon>
        <taxon>Stenosarchaea group</taxon>
        <taxon>Halobacteria</taxon>
        <taxon>Halobacteriales</taxon>
        <taxon>Natrialbaceae</taxon>
        <taxon>Natronosalvus</taxon>
    </lineage>
</organism>
<dbReference type="RefSeq" id="WP_342807641.1">
    <property type="nucleotide sequence ID" value="NZ_JAOPJZ010000003.1"/>
</dbReference>
<keyword evidence="1" id="KW-0472">Membrane</keyword>
<comment type="caution">
    <text evidence="2">The sequence shown here is derived from an EMBL/GenBank/DDBJ whole genome shotgun (WGS) entry which is preliminary data.</text>
</comment>
<name>A0AAP3E5Q5_9EURY</name>